<organism evidence="1">
    <name type="scientific">uncultured Caudovirales phage</name>
    <dbReference type="NCBI Taxonomy" id="2100421"/>
    <lineage>
        <taxon>Viruses</taxon>
        <taxon>Duplodnaviria</taxon>
        <taxon>Heunggongvirae</taxon>
        <taxon>Uroviricota</taxon>
        <taxon>Caudoviricetes</taxon>
        <taxon>Peduoviridae</taxon>
        <taxon>Maltschvirus</taxon>
        <taxon>Maltschvirus maltsch</taxon>
    </lineage>
</organism>
<sequence>MFDPIILFNDTVKIRIPQIIDGKLIKDKYGRSLRETREVPAHVRYSMTNYYTNDGEGRTSDAQVYIPDEEITRLIDYETRIIHTNPSGDEQTRAIQKIEYGQDVTGANVFIKVYL</sequence>
<evidence type="ECO:0000313" key="1">
    <source>
        <dbReference type="EMBL" id="ASN69270.1"/>
    </source>
</evidence>
<reference evidence="1" key="1">
    <citation type="submission" date="2017-06" db="EMBL/GenBank/DDBJ databases">
        <title>Novel phages from South African skin metaviromes.</title>
        <authorList>
            <person name="van Zyl L.J."/>
            <person name="Abrahams Y."/>
            <person name="Stander E.A."/>
            <person name="Kirby B.M."/>
            <person name="Clavaud C."/>
            <person name="Farcet C."/>
            <person name="Breton L."/>
            <person name="Trindade M.I."/>
        </authorList>
    </citation>
    <scope>NUCLEOTIDE SEQUENCE</scope>
</reference>
<proteinExistence type="predicted"/>
<name>A0A2H4J2E5_9CAUD</name>
<gene>
    <name evidence="1" type="ORF">9S3_18</name>
</gene>
<accession>A0A2H4J2E5</accession>
<dbReference type="EMBL" id="MF417888">
    <property type="protein sequence ID" value="ASN69270.1"/>
    <property type="molecule type" value="Genomic_DNA"/>
</dbReference>
<protein>
    <submittedName>
        <fullName evidence="1">Uncharacterized protein</fullName>
    </submittedName>
</protein>